<dbReference type="RefSeq" id="WP_130477660.1">
    <property type="nucleotide sequence ID" value="NZ_SFCC01000012.1"/>
</dbReference>
<keyword evidence="1" id="KW-0238">DNA-binding</keyword>
<dbReference type="SMART" id="SM00448">
    <property type="entry name" value="REC"/>
    <property type="match status" value="1"/>
</dbReference>
<evidence type="ECO:0000259" key="3">
    <source>
        <dbReference type="PROSITE" id="PS50110"/>
    </source>
</evidence>
<dbReference type="PANTHER" id="PTHR43214:SF42">
    <property type="entry name" value="TRANSCRIPTIONAL REGULATORY PROTEIN DESR"/>
    <property type="match status" value="1"/>
</dbReference>
<evidence type="ECO:0000313" key="4">
    <source>
        <dbReference type="EMBL" id="RZQ61357.1"/>
    </source>
</evidence>
<dbReference type="GO" id="GO:0003677">
    <property type="term" value="F:DNA binding"/>
    <property type="evidence" value="ECO:0007669"/>
    <property type="project" value="UniProtKB-KW"/>
</dbReference>
<accession>A0A4Q7J337</accession>
<feature type="domain" description="Response regulatory" evidence="3">
    <location>
        <begin position="9"/>
        <end position="125"/>
    </location>
</feature>
<name>A0A4Q7J337_9PSEU</name>
<dbReference type="PROSITE" id="PS50110">
    <property type="entry name" value="RESPONSE_REGULATORY"/>
    <property type="match status" value="1"/>
</dbReference>
<evidence type="ECO:0000313" key="5">
    <source>
        <dbReference type="Proteomes" id="UP000292003"/>
    </source>
</evidence>
<dbReference type="InterPro" id="IPR011006">
    <property type="entry name" value="CheY-like_superfamily"/>
</dbReference>
<comment type="caution">
    <text evidence="4">The sequence shown here is derived from an EMBL/GenBank/DDBJ whole genome shotgun (WGS) entry which is preliminary data.</text>
</comment>
<dbReference type="InterPro" id="IPR058245">
    <property type="entry name" value="NreC/VraR/RcsB-like_REC"/>
</dbReference>
<sequence length="128" mass="13528">MSEQSRQWTVLIADDHPVIGAALCALLEPEPDLEVVGVAVDADEAISLAERHRPSVAVLDVRLPGGGGVRVARELRRRMPEVRLLAFSAHGDTGSIAQMTSAGVTEYLVKGTPNPEILAAIRRIGGAA</sequence>
<dbReference type="EMBL" id="SFCC01000012">
    <property type="protein sequence ID" value="RZQ61357.1"/>
    <property type="molecule type" value="Genomic_DNA"/>
</dbReference>
<dbReference type="CDD" id="cd17535">
    <property type="entry name" value="REC_NarL-like"/>
    <property type="match status" value="1"/>
</dbReference>
<dbReference type="PANTHER" id="PTHR43214">
    <property type="entry name" value="TWO-COMPONENT RESPONSE REGULATOR"/>
    <property type="match status" value="1"/>
</dbReference>
<keyword evidence="2" id="KW-0597">Phosphoprotein</keyword>
<dbReference type="AlphaFoldDB" id="A0A4Q7J337"/>
<organism evidence="4 5">
    <name type="scientific">Amycolatopsis suaedae</name>
    <dbReference type="NCBI Taxonomy" id="2510978"/>
    <lineage>
        <taxon>Bacteria</taxon>
        <taxon>Bacillati</taxon>
        <taxon>Actinomycetota</taxon>
        <taxon>Actinomycetes</taxon>
        <taxon>Pseudonocardiales</taxon>
        <taxon>Pseudonocardiaceae</taxon>
        <taxon>Amycolatopsis</taxon>
    </lineage>
</organism>
<reference evidence="4 5" key="1">
    <citation type="submission" date="2019-02" db="EMBL/GenBank/DDBJ databases">
        <title>Draft genome sequence of Amycolatopsis sp. 8-3EHSu isolated from roots of Suaeda maritima.</title>
        <authorList>
            <person name="Duangmal K."/>
            <person name="Chantavorakit T."/>
        </authorList>
    </citation>
    <scope>NUCLEOTIDE SEQUENCE [LARGE SCALE GENOMIC DNA]</scope>
    <source>
        <strain evidence="4 5">8-3EHSu</strain>
    </source>
</reference>
<protein>
    <submittedName>
        <fullName evidence="4">Response regulator transcription factor</fullName>
    </submittedName>
</protein>
<proteinExistence type="predicted"/>
<dbReference type="Gene3D" id="3.40.50.2300">
    <property type="match status" value="1"/>
</dbReference>
<keyword evidence="5" id="KW-1185">Reference proteome</keyword>
<gene>
    <name evidence="4" type="ORF">EWH70_23460</name>
</gene>
<dbReference type="InterPro" id="IPR001789">
    <property type="entry name" value="Sig_transdc_resp-reg_receiver"/>
</dbReference>
<dbReference type="Proteomes" id="UP000292003">
    <property type="component" value="Unassembled WGS sequence"/>
</dbReference>
<feature type="modified residue" description="4-aspartylphosphate" evidence="2">
    <location>
        <position position="60"/>
    </location>
</feature>
<evidence type="ECO:0000256" key="1">
    <source>
        <dbReference type="ARBA" id="ARBA00023125"/>
    </source>
</evidence>
<dbReference type="Pfam" id="PF00072">
    <property type="entry name" value="Response_reg"/>
    <property type="match status" value="1"/>
</dbReference>
<dbReference type="SUPFAM" id="SSF52172">
    <property type="entry name" value="CheY-like"/>
    <property type="match status" value="1"/>
</dbReference>
<dbReference type="OrthoDB" id="4225296at2"/>
<dbReference type="InterPro" id="IPR039420">
    <property type="entry name" value="WalR-like"/>
</dbReference>
<evidence type="ECO:0000256" key="2">
    <source>
        <dbReference type="PROSITE-ProRule" id="PRU00169"/>
    </source>
</evidence>
<dbReference type="GO" id="GO:0000160">
    <property type="term" value="P:phosphorelay signal transduction system"/>
    <property type="evidence" value="ECO:0007669"/>
    <property type="project" value="InterPro"/>
</dbReference>